<protein>
    <submittedName>
        <fullName evidence="1">Uncharacterized protein</fullName>
    </submittedName>
</protein>
<sequence>MAHLLKRGLTLGQDLVEALMSPDFNPRFSAPGTDQDMAIEGMAIEFFNEYSGMEEETWGQAARRQVMQWSRLLTDVPADAH</sequence>
<name>A0A3N2Q0I9_SODAK</name>
<accession>A0A3N2Q0I9</accession>
<dbReference type="Proteomes" id="UP000272025">
    <property type="component" value="Unassembled WGS sequence"/>
</dbReference>
<dbReference type="EMBL" id="ML119052">
    <property type="protein sequence ID" value="ROT40273.1"/>
    <property type="molecule type" value="Genomic_DNA"/>
</dbReference>
<evidence type="ECO:0000313" key="2">
    <source>
        <dbReference type="Proteomes" id="UP000272025"/>
    </source>
</evidence>
<keyword evidence="2" id="KW-1185">Reference proteome</keyword>
<reference evidence="1 2" key="1">
    <citation type="journal article" date="2018" name="Mol. Ecol.">
        <title>The obligate alkalophilic soda-lake fungus Sodiomyces alkalinus has shifted to a protein diet.</title>
        <authorList>
            <person name="Grum-Grzhimaylo A.A."/>
            <person name="Falkoski D.L."/>
            <person name="van den Heuvel J."/>
            <person name="Valero-Jimenez C.A."/>
            <person name="Min B."/>
            <person name="Choi I.G."/>
            <person name="Lipzen A."/>
            <person name="Daum C.G."/>
            <person name="Aanen D.K."/>
            <person name="Tsang A."/>
            <person name="Henrissat B."/>
            <person name="Bilanenko E.N."/>
            <person name="de Vries R.P."/>
            <person name="van Kan J.A.L."/>
            <person name="Grigoriev I.V."/>
            <person name="Debets A.J.M."/>
        </authorList>
    </citation>
    <scope>NUCLEOTIDE SEQUENCE [LARGE SCALE GENOMIC DNA]</scope>
    <source>
        <strain evidence="1 2">F11</strain>
    </source>
</reference>
<dbReference type="RefSeq" id="XP_028468079.1">
    <property type="nucleotide sequence ID" value="XM_028611094.1"/>
</dbReference>
<gene>
    <name evidence="1" type="ORF">SODALDRAFT_329974</name>
</gene>
<evidence type="ECO:0000313" key="1">
    <source>
        <dbReference type="EMBL" id="ROT40273.1"/>
    </source>
</evidence>
<dbReference type="GeneID" id="39579572"/>
<proteinExistence type="predicted"/>
<organism evidence="1 2">
    <name type="scientific">Sodiomyces alkalinus (strain CBS 110278 / VKM F-3762 / F11)</name>
    <name type="common">Alkaliphilic filamentous fungus</name>
    <dbReference type="NCBI Taxonomy" id="1314773"/>
    <lineage>
        <taxon>Eukaryota</taxon>
        <taxon>Fungi</taxon>
        <taxon>Dikarya</taxon>
        <taxon>Ascomycota</taxon>
        <taxon>Pezizomycotina</taxon>
        <taxon>Sordariomycetes</taxon>
        <taxon>Hypocreomycetidae</taxon>
        <taxon>Glomerellales</taxon>
        <taxon>Plectosphaerellaceae</taxon>
        <taxon>Sodiomyces</taxon>
    </lineage>
</organism>
<dbReference type="AlphaFoldDB" id="A0A3N2Q0I9"/>